<dbReference type="PROSITE" id="PS50250">
    <property type="entry name" value="PCI"/>
    <property type="match status" value="1"/>
</dbReference>
<evidence type="ECO:0000256" key="5">
    <source>
        <dbReference type="ARBA" id="ARBA00022490"/>
    </source>
</evidence>
<evidence type="ECO:0000313" key="9">
    <source>
        <dbReference type="EMBL" id="CAE0762440.1"/>
    </source>
</evidence>
<dbReference type="InterPro" id="IPR036388">
    <property type="entry name" value="WH-like_DNA-bd_sf"/>
</dbReference>
<dbReference type="AlphaFoldDB" id="A0A7S4BDF1"/>
<dbReference type="InterPro" id="IPR000717">
    <property type="entry name" value="PCI_dom"/>
</dbReference>
<evidence type="ECO:0000256" key="1">
    <source>
        <dbReference type="ARBA" id="ARBA00004123"/>
    </source>
</evidence>
<keyword evidence="6" id="KW-0736">Signalosome</keyword>
<accession>A0A7S4BDF1</accession>
<gene>
    <name evidence="9" type="ORF">PCAR00345_LOCUS15052</name>
</gene>
<reference evidence="9" key="1">
    <citation type="submission" date="2021-01" db="EMBL/GenBank/DDBJ databases">
        <authorList>
            <person name="Corre E."/>
            <person name="Pelletier E."/>
            <person name="Niang G."/>
            <person name="Scheremetjew M."/>
            <person name="Finn R."/>
            <person name="Kale V."/>
            <person name="Holt S."/>
            <person name="Cochrane G."/>
            <person name="Meng A."/>
            <person name="Brown T."/>
            <person name="Cohen L."/>
        </authorList>
    </citation>
    <scope>NUCLEOTIDE SEQUENCE</scope>
    <source>
        <strain evidence="9">CCMP645</strain>
    </source>
</reference>
<name>A0A7S4BDF1_CHRCT</name>
<comment type="subcellular location">
    <subcellularLocation>
        <location evidence="2">Cytoplasm</location>
    </subcellularLocation>
    <subcellularLocation>
        <location evidence="1">Nucleus</location>
    </subcellularLocation>
</comment>
<feature type="domain" description="PCI" evidence="8">
    <location>
        <begin position="201"/>
        <end position="369"/>
    </location>
</feature>
<dbReference type="InterPro" id="IPR054559">
    <property type="entry name" value="PSMD12-CSN4-like_N"/>
</dbReference>
<dbReference type="Pfam" id="PF22241">
    <property type="entry name" value="PSMD12-CSN4_N"/>
    <property type="match status" value="1"/>
</dbReference>
<dbReference type="PANTHER" id="PTHR10855">
    <property type="entry name" value="26S PROTEASOME NON-ATPASE REGULATORY SUBUNIT 12/COP9 SIGNALOSOME COMPLEX SUBUNIT 4"/>
    <property type="match status" value="1"/>
</dbReference>
<evidence type="ECO:0000256" key="7">
    <source>
        <dbReference type="ARBA" id="ARBA00023242"/>
    </source>
</evidence>
<sequence>MSSDVGKAIEQISAVPEQKSKIERYKELLREYMSKHLLPQLKPLLEHLLHDEVPLVVSRQILGELASSLHTLPAEQLKEVGLFVLERSAARAVSFEEQVSSIRESLSKVYEEEEDWSKAAKMLAGIPLDSGIRVLDDNYKVEKYIQIAMLYLQDEESVSAETFINRASLLIGESTEPALKLQHKVCYARILDSKRKFLEAGTRFYHLSQLQSRQFGARSVSETELTMALQMAVTCAILAPAGPQRSRLLATLYKDERSAKLPNFSVLEKMFMDRLLRPAEVSAFAATLAPHQKALLEDGSSVLDRAVTEHNMLALSKLYNNITFAQLGELLGIGGAKAERIASAMLVEKRLEGSIDQVDQLLHFRRKHDAAALHAFDVQIEHICRSVESVANAIAAKHPQFALGTAP</sequence>
<dbReference type="EMBL" id="HBIZ01023814">
    <property type="protein sequence ID" value="CAE0762440.1"/>
    <property type="molecule type" value="Transcribed_RNA"/>
</dbReference>
<dbReference type="InterPro" id="IPR040134">
    <property type="entry name" value="PSMD12/CSN4"/>
</dbReference>
<dbReference type="SMART" id="SM00088">
    <property type="entry name" value="PINT"/>
    <property type="match status" value="1"/>
</dbReference>
<evidence type="ECO:0000256" key="3">
    <source>
        <dbReference type="ARBA" id="ARBA00010417"/>
    </source>
</evidence>
<protein>
    <recommendedName>
        <fullName evidence="4">COP9 signalosome complex subunit 4</fullName>
    </recommendedName>
</protein>
<keyword evidence="7" id="KW-0539">Nucleus</keyword>
<dbReference type="Pfam" id="PF01399">
    <property type="entry name" value="PCI"/>
    <property type="match status" value="1"/>
</dbReference>
<evidence type="ECO:0000256" key="2">
    <source>
        <dbReference type="ARBA" id="ARBA00004496"/>
    </source>
</evidence>
<dbReference type="GO" id="GO:0008180">
    <property type="term" value="C:COP9 signalosome"/>
    <property type="evidence" value="ECO:0007669"/>
    <property type="project" value="UniProtKB-KW"/>
</dbReference>
<evidence type="ECO:0000259" key="8">
    <source>
        <dbReference type="PROSITE" id="PS50250"/>
    </source>
</evidence>
<dbReference type="SUPFAM" id="SSF46785">
    <property type="entry name" value="Winged helix' DNA-binding domain"/>
    <property type="match status" value="1"/>
</dbReference>
<organism evidence="9">
    <name type="scientific">Chrysotila carterae</name>
    <name type="common">Marine alga</name>
    <name type="synonym">Syracosphaera carterae</name>
    <dbReference type="NCBI Taxonomy" id="13221"/>
    <lineage>
        <taxon>Eukaryota</taxon>
        <taxon>Haptista</taxon>
        <taxon>Haptophyta</taxon>
        <taxon>Prymnesiophyceae</taxon>
        <taxon>Isochrysidales</taxon>
        <taxon>Isochrysidaceae</taxon>
        <taxon>Chrysotila</taxon>
    </lineage>
</organism>
<keyword evidence="5" id="KW-0963">Cytoplasm</keyword>
<dbReference type="Gene3D" id="1.10.10.10">
    <property type="entry name" value="Winged helix-like DNA-binding domain superfamily/Winged helix DNA-binding domain"/>
    <property type="match status" value="1"/>
</dbReference>
<evidence type="ECO:0000256" key="4">
    <source>
        <dbReference type="ARBA" id="ARBA00014881"/>
    </source>
</evidence>
<dbReference type="InterPro" id="IPR036390">
    <property type="entry name" value="WH_DNA-bd_sf"/>
</dbReference>
<comment type="similarity">
    <text evidence="3">Belongs to the CSN4 family.</text>
</comment>
<dbReference type="GO" id="GO:0005829">
    <property type="term" value="C:cytosol"/>
    <property type="evidence" value="ECO:0007669"/>
    <property type="project" value="TreeGrafter"/>
</dbReference>
<evidence type="ECO:0000256" key="6">
    <source>
        <dbReference type="ARBA" id="ARBA00022790"/>
    </source>
</evidence>
<dbReference type="PANTHER" id="PTHR10855:SF2">
    <property type="entry name" value="COP9 SIGNALOSOME COMPLEX SUBUNIT 4"/>
    <property type="match status" value="1"/>
</dbReference>
<proteinExistence type="inferred from homology"/>